<name>A0A9W4WRY1_9GLOM</name>
<keyword evidence="3" id="KW-1185">Reference proteome</keyword>
<comment type="caution">
    <text evidence="2">The sequence shown here is derived from an EMBL/GenBank/DDBJ whole genome shotgun (WGS) entry which is preliminary data.</text>
</comment>
<dbReference type="OrthoDB" id="2322547at2759"/>
<feature type="compositionally biased region" description="Basic residues" evidence="1">
    <location>
        <begin position="110"/>
        <end position="120"/>
    </location>
</feature>
<evidence type="ECO:0000313" key="2">
    <source>
        <dbReference type="EMBL" id="CAI2167632.1"/>
    </source>
</evidence>
<feature type="region of interest" description="Disordered" evidence="1">
    <location>
        <begin position="99"/>
        <end position="122"/>
    </location>
</feature>
<evidence type="ECO:0000313" key="3">
    <source>
        <dbReference type="Proteomes" id="UP001153678"/>
    </source>
</evidence>
<dbReference type="AlphaFoldDB" id="A0A9W4WRY1"/>
<feature type="compositionally biased region" description="Basic and acidic residues" evidence="1">
    <location>
        <begin position="99"/>
        <end position="109"/>
    </location>
</feature>
<dbReference type="EMBL" id="CAMKVN010000410">
    <property type="protein sequence ID" value="CAI2167632.1"/>
    <property type="molecule type" value="Genomic_DNA"/>
</dbReference>
<gene>
    <name evidence="2" type="ORF">FWILDA_LOCUS3171</name>
</gene>
<dbReference type="Proteomes" id="UP001153678">
    <property type="component" value="Unassembled WGS sequence"/>
</dbReference>
<accession>A0A9W4WRY1</accession>
<proteinExistence type="predicted"/>
<organism evidence="2 3">
    <name type="scientific">Funneliformis geosporum</name>
    <dbReference type="NCBI Taxonomy" id="1117311"/>
    <lineage>
        <taxon>Eukaryota</taxon>
        <taxon>Fungi</taxon>
        <taxon>Fungi incertae sedis</taxon>
        <taxon>Mucoromycota</taxon>
        <taxon>Glomeromycotina</taxon>
        <taxon>Glomeromycetes</taxon>
        <taxon>Glomerales</taxon>
        <taxon>Glomeraceae</taxon>
        <taxon>Funneliformis</taxon>
    </lineage>
</organism>
<evidence type="ECO:0000256" key="1">
    <source>
        <dbReference type="SAM" id="MobiDB-lite"/>
    </source>
</evidence>
<reference evidence="2" key="1">
    <citation type="submission" date="2022-08" db="EMBL/GenBank/DDBJ databases">
        <authorList>
            <person name="Kallberg Y."/>
            <person name="Tangrot J."/>
            <person name="Rosling A."/>
        </authorList>
    </citation>
    <scope>NUCLEOTIDE SEQUENCE</scope>
    <source>
        <strain evidence="2">Wild A</strain>
    </source>
</reference>
<protein>
    <submittedName>
        <fullName evidence="2">1914_t:CDS:1</fullName>
    </submittedName>
</protein>
<sequence length="257" mass="30174">MPRENYKPKRWDLSELIQILSYINTHFELWYENPHVACTKSMETTKTSRGIKSVYGKVHRMIKVMDDYLKTGKKSCDMVIWEDKRIYEMLEKICTRFNERKGQESESSTKKGKKRGRKRRNELTGGIEKDTIIINGNVVMNKKVKLTTSIEEAPQTTNEEPRESREIAAGQLNLSIPSVPFSVEMIDELYNKQIQKAEHHVQELLNLSKNSIDVRYKEVRDLTAQIFQRQSELKKMIDEVNDKVEKLKDFKLLKVTM</sequence>